<comment type="caution">
    <text evidence="3">The sequence shown here is derived from an EMBL/GenBank/DDBJ whole genome shotgun (WGS) entry which is preliminary data.</text>
</comment>
<feature type="transmembrane region" description="Helical" evidence="1">
    <location>
        <begin position="183"/>
        <end position="204"/>
    </location>
</feature>
<keyword evidence="1" id="KW-1133">Transmembrane helix</keyword>
<protein>
    <recommendedName>
        <fullName evidence="2">DUF7802 domain-containing protein</fullName>
    </recommendedName>
</protein>
<dbReference type="AlphaFoldDB" id="A0ABD0LRC0"/>
<evidence type="ECO:0000256" key="1">
    <source>
        <dbReference type="SAM" id="Phobius"/>
    </source>
</evidence>
<feature type="transmembrane region" description="Helical" evidence="1">
    <location>
        <begin position="69"/>
        <end position="88"/>
    </location>
</feature>
<accession>A0ABD0LRC0</accession>
<feature type="domain" description="DUF7802" evidence="2">
    <location>
        <begin position="24"/>
        <end position="404"/>
    </location>
</feature>
<dbReference type="Pfam" id="PF25085">
    <property type="entry name" value="DUF7802"/>
    <property type="match status" value="1"/>
</dbReference>
<evidence type="ECO:0000313" key="4">
    <source>
        <dbReference type="Proteomes" id="UP001519460"/>
    </source>
</evidence>
<keyword evidence="1" id="KW-0472">Membrane</keyword>
<organism evidence="3 4">
    <name type="scientific">Batillaria attramentaria</name>
    <dbReference type="NCBI Taxonomy" id="370345"/>
    <lineage>
        <taxon>Eukaryota</taxon>
        <taxon>Metazoa</taxon>
        <taxon>Spiralia</taxon>
        <taxon>Lophotrochozoa</taxon>
        <taxon>Mollusca</taxon>
        <taxon>Gastropoda</taxon>
        <taxon>Caenogastropoda</taxon>
        <taxon>Sorbeoconcha</taxon>
        <taxon>Cerithioidea</taxon>
        <taxon>Batillariidae</taxon>
        <taxon>Batillaria</taxon>
    </lineage>
</organism>
<evidence type="ECO:0000259" key="2">
    <source>
        <dbReference type="Pfam" id="PF25085"/>
    </source>
</evidence>
<feature type="transmembrane region" description="Helical" evidence="1">
    <location>
        <begin position="216"/>
        <end position="239"/>
    </location>
</feature>
<dbReference type="Proteomes" id="UP001519460">
    <property type="component" value="Unassembled WGS sequence"/>
</dbReference>
<keyword evidence="1" id="KW-0812">Transmembrane</keyword>
<feature type="transmembrane region" description="Helical" evidence="1">
    <location>
        <begin position="108"/>
        <end position="127"/>
    </location>
</feature>
<sequence>MEDYLTAAQTFLKKYVQLPDKDLEWWIKFRAPQDILKQHATFLYCEVSFYILGLLTFMHAVRNGGRYPWLWLSTILHGLTVECVSYFLPDIDNFWHGQSMIMLLGQRLPLHILFVYPAFIYTASVAVAHMNLRWWAEPFAVGLSVVLLDLPFDIMGIKLLWWTWHDDDPNIYDRHYWVPWTSYYFHATFASSFTYIFHGVRRVFCSQAHRFRSTGCICELMCAIVTGLFSMPLGILQFVPVYHPLHDSFGIHSEVCVLILISVYIFIVWTADRHPHFSARSGTRIGADSFEIVVGVLLHYGFYIYLVLFSQPERIRSVGYHQPIGPCDEAVPVQTPFGHMLQKTKYLCLDAYYEDYFDFHCVKKKPASGKEWYTICGTPFPNHVEYIVVVLSFCVVALFWYWQVLSSGPLPKVSQERTKPGKSLKKE</sequence>
<keyword evidence="4" id="KW-1185">Reference proteome</keyword>
<proteinExistence type="predicted"/>
<dbReference type="PANTHER" id="PTHR35982:SF1">
    <property type="entry name" value="SPIROCYCLASE, AVEC FAMILY"/>
    <property type="match status" value="1"/>
</dbReference>
<reference evidence="3 4" key="1">
    <citation type="journal article" date="2023" name="Sci. Data">
        <title>Genome assembly of the Korean intertidal mud-creeper Batillaria attramentaria.</title>
        <authorList>
            <person name="Patra A.K."/>
            <person name="Ho P.T."/>
            <person name="Jun S."/>
            <person name="Lee S.J."/>
            <person name="Kim Y."/>
            <person name="Won Y.J."/>
        </authorList>
    </citation>
    <scope>NUCLEOTIDE SEQUENCE [LARGE SCALE GENOMIC DNA]</scope>
    <source>
        <strain evidence="3">Wonlab-2016</strain>
    </source>
</reference>
<dbReference type="InterPro" id="IPR056704">
    <property type="entry name" value="DUF7802"/>
</dbReference>
<feature type="transmembrane region" description="Helical" evidence="1">
    <location>
        <begin position="39"/>
        <end position="57"/>
    </location>
</feature>
<feature type="transmembrane region" description="Helical" evidence="1">
    <location>
        <begin position="292"/>
        <end position="310"/>
    </location>
</feature>
<feature type="transmembrane region" description="Helical" evidence="1">
    <location>
        <begin position="383"/>
        <end position="402"/>
    </location>
</feature>
<name>A0ABD0LRC0_9CAEN</name>
<gene>
    <name evidence="3" type="ORF">BaRGS_00006846</name>
</gene>
<dbReference type="PANTHER" id="PTHR35982">
    <property type="entry name" value="AGAP005361-PA"/>
    <property type="match status" value="1"/>
</dbReference>
<feature type="transmembrane region" description="Helical" evidence="1">
    <location>
        <begin position="251"/>
        <end position="271"/>
    </location>
</feature>
<feature type="transmembrane region" description="Helical" evidence="1">
    <location>
        <begin position="139"/>
        <end position="163"/>
    </location>
</feature>
<dbReference type="EMBL" id="JACVVK020000028">
    <property type="protein sequence ID" value="KAK7502094.1"/>
    <property type="molecule type" value="Genomic_DNA"/>
</dbReference>
<evidence type="ECO:0000313" key="3">
    <source>
        <dbReference type="EMBL" id="KAK7502094.1"/>
    </source>
</evidence>